<evidence type="ECO:0000313" key="2">
    <source>
        <dbReference type="EMBL" id="MEX3170723.1"/>
    </source>
</evidence>
<evidence type="ECO:0000256" key="1">
    <source>
        <dbReference type="SAM" id="Phobius"/>
    </source>
</evidence>
<evidence type="ECO:0000313" key="3">
    <source>
        <dbReference type="EMBL" id="SUI50610.1"/>
    </source>
</evidence>
<dbReference type="PANTHER" id="PTHR30354:SF23">
    <property type="entry name" value="GNTP FAMILY PERMEASE"/>
    <property type="match status" value="1"/>
</dbReference>
<dbReference type="GO" id="GO:0015128">
    <property type="term" value="F:gluconate transmembrane transporter activity"/>
    <property type="evidence" value="ECO:0007669"/>
    <property type="project" value="InterPro"/>
</dbReference>
<dbReference type="AlphaFoldDB" id="A0A379YWS5"/>
<dbReference type="EMBL" id="UGYN01000002">
    <property type="protein sequence ID" value="SUI50610.1"/>
    <property type="molecule type" value="Genomic_DNA"/>
</dbReference>
<keyword evidence="1" id="KW-1133">Transmembrane helix</keyword>
<dbReference type="GO" id="GO:0005886">
    <property type="term" value="C:plasma membrane"/>
    <property type="evidence" value="ECO:0007669"/>
    <property type="project" value="TreeGrafter"/>
</dbReference>
<feature type="transmembrane region" description="Helical" evidence="1">
    <location>
        <begin position="175"/>
        <end position="194"/>
    </location>
</feature>
<dbReference type="Proteomes" id="UP001558101">
    <property type="component" value="Unassembled WGS sequence"/>
</dbReference>
<evidence type="ECO:0000313" key="5">
    <source>
        <dbReference type="Proteomes" id="UP001558101"/>
    </source>
</evidence>
<reference evidence="2 5" key="2">
    <citation type="submission" date="2024-07" db="EMBL/GenBank/DDBJ databases">
        <title>Genomes of novel Serratia strains from suburban soil.</title>
        <authorList>
            <person name="Markert E.X."/>
            <person name="Severe K."/>
            <person name="Severe L."/>
            <person name="Twing K.I."/>
            <person name="Ward L.M."/>
        </authorList>
    </citation>
    <scope>NUCLEOTIDE SEQUENCE [LARGE SCALE GENOMIC DNA]</scope>
    <source>
        <strain evidence="2 5">3C-UT</strain>
    </source>
</reference>
<dbReference type="PANTHER" id="PTHR30354">
    <property type="entry name" value="GNT FAMILY GLUCONATE TRANSPORTER"/>
    <property type="match status" value="1"/>
</dbReference>
<feature type="transmembrane region" description="Helical" evidence="1">
    <location>
        <begin position="98"/>
        <end position="124"/>
    </location>
</feature>
<protein>
    <submittedName>
        <fullName evidence="3">Inner membrane permease ygbN</fullName>
    </submittedName>
    <submittedName>
        <fullName evidence="2">SLC13 family permease</fullName>
    </submittedName>
</protein>
<feature type="transmembrane region" description="Helical" evidence="1">
    <location>
        <begin position="348"/>
        <end position="369"/>
    </location>
</feature>
<dbReference type="RefSeq" id="WP_012005580.1">
    <property type="nucleotide sequence ID" value="NZ_CAMIRF010000006.1"/>
</dbReference>
<keyword evidence="1" id="KW-0472">Membrane</keyword>
<gene>
    <name evidence="3" type="primary">ygbN_2</name>
    <name evidence="2" type="ORF">AB4M04_01315</name>
    <name evidence="3" type="ORF">NCTC11544_01163</name>
</gene>
<feature type="transmembrane region" description="Helical" evidence="1">
    <location>
        <begin position="66"/>
        <end position="86"/>
    </location>
</feature>
<sequence>MTTVSTLGALVALVVAIVLILRKVPPAYGMIAGALAGGLCGGADLVQTVTLMITGAQGITNAVMRILAAGVLAGVLIESGAAHTIAETIVRKVGETRALLALAIATLILTAVGVFIDVAVITVAPIALSIAQKAGISRGAILLAMIGGGKAGNVMSPNPNTIAAADNFHVPLTSVMMAGIVPGLCGLVVAYLLARRLSNKGDKVLAEELTQHAEGSRPGFAAAISAPLVAIVLLSLRPIAGIAVDPLIALPAGGLVGALLMGRIRQCNQFMVSGLSRMAPVAIMLLGTGTLAGIIANSALKDALINGLTHTGMPAWLLAPLSGALMSMATASTTAGTAVASGVFSSTLLELGVSGLAGAAMIHAGATVLDHLPHGSFFHATGGSVNMVVHQRLKLLPYETLIGFTIAAVSALMFGVFNLAG</sequence>
<feature type="transmembrane region" description="Helical" evidence="1">
    <location>
        <begin position="26"/>
        <end position="46"/>
    </location>
</feature>
<organism evidence="3 4">
    <name type="scientific">Serratia quinivorans</name>
    <dbReference type="NCBI Taxonomy" id="137545"/>
    <lineage>
        <taxon>Bacteria</taxon>
        <taxon>Pseudomonadati</taxon>
        <taxon>Pseudomonadota</taxon>
        <taxon>Gammaproteobacteria</taxon>
        <taxon>Enterobacterales</taxon>
        <taxon>Yersiniaceae</taxon>
        <taxon>Serratia</taxon>
    </lineage>
</organism>
<proteinExistence type="predicted"/>
<keyword evidence="5" id="KW-1185">Reference proteome</keyword>
<feature type="transmembrane region" description="Helical" evidence="1">
    <location>
        <begin position="315"/>
        <end position="336"/>
    </location>
</feature>
<feature type="transmembrane region" description="Helical" evidence="1">
    <location>
        <begin position="401"/>
        <end position="420"/>
    </location>
</feature>
<reference evidence="3 4" key="1">
    <citation type="submission" date="2018-06" db="EMBL/GenBank/DDBJ databases">
        <authorList>
            <consortium name="Pathogen Informatics"/>
            <person name="Doyle S."/>
        </authorList>
    </citation>
    <scope>NUCLEOTIDE SEQUENCE [LARGE SCALE GENOMIC DNA]</scope>
    <source>
        <strain evidence="3 4">NCTC11544</strain>
    </source>
</reference>
<name>A0A379YWS5_9GAMM</name>
<feature type="transmembrane region" description="Helical" evidence="1">
    <location>
        <begin position="242"/>
        <end position="262"/>
    </location>
</feature>
<accession>A0A379YWS5</accession>
<dbReference type="Pfam" id="PF02447">
    <property type="entry name" value="GntP_permease"/>
    <property type="match status" value="1"/>
</dbReference>
<dbReference type="EMBL" id="JBFQXQ010000001">
    <property type="protein sequence ID" value="MEX3170723.1"/>
    <property type="molecule type" value="Genomic_DNA"/>
</dbReference>
<dbReference type="Proteomes" id="UP000255529">
    <property type="component" value="Unassembled WGS sequence"/>
</dbReference>
<dbReference type="InterPro" id="IPR003474">
    <property type="entry name" value="Glcn_transporter"/>
</dbReference>
<keyword evidence="1" id="KW-0812">Transmembrane</keyword>
<feature type="transmembrane region" description="Helical" evidence="1">
    <location>
        <begin position="215"/>
        <end position="236"/>
    </location>
</feature>
<evidence type="ECO:0000313" key="4">
    <source>
        <dbReference type="Proteomes" id="UP000255529"/>
    </source>
</evidence>
<feature type="transmembrane region" description="Helical" evidence="1">
    <location>
        <begin position="274"/>
        <end position="295"/>
    </location>
</feature>